<keyword evidence="1" id="KW-0812">Transmembrane</keyword>
<dbReference type="RefSeq" id="WP_309848916.1">
    <property type="nucleotide sequence ID" value="NZ_BAAAIU010000004.1"/>
</dbReference>
<feature type="transmembrane region" description="Helical" evidence="1">
    <location>
        <begin position="12"/>
        <end position="31"/>
    </location>
</feature>
<dbReference type="AlphaFoldDB" id="A0AAE4C6A7"/>
<proteinExistence type="predicted"/>
<evidence type="ECO:0000313" key="3">
    <source>
        <dbReference type="Proteomes" id="UP001247307"/>
    </source>
</evidence>
<reference evidence="2" key="1">
    <citation type="submission" date="2023-07" db="EMBL/GenBank/DDBJ databases">
        <title>Sequencing the genomes of 1000 actinobacteria strains.</title>
        <authorList>
            <person name="Klenk H.-P."/>
        </authorList>
    </citation>
    <scope>NUCLEOTIDE SEQUENCE</scope>
    <source>
        <strain evidence="2">DSM 13988</strain>
    </source>
</reference>
<accession>A0AAE4C6A7</accession>
<keyword evidence="1" id="KW-0472">Membrane</keyword>
<name>A0AAE4C6A7_9MICC</name>
<feature type="transmembrane region" description="Helical" evidence="1">
    <location>
        <begin position="37"/>
        <end position="58"/>
    </location>
</feature>
<evidence type="ECO:0000313" key="2">
    <source>
        <dbReference type="EMBL" id="MDR6891294.1"/>
    </source>
</evidence>
<dbReference type="Proteomes" id="UP001247307">
    <property type="component" value="Unassembled WGS sequence"/>
</dbReference>
<evidence type="ECO:0000256" key="1">
    <source>
        <dbReference type="SAM" id="Phobius"/>
    </source>
</evidence>
<comment type="caution">
    <text evidence="2">The sequence shown here is derived from an EMBL/GenBank/DDBJ whole genome shotgun (WGS) entry which is preliminary data.</text>
</comment>
<organism evidence="2 3">
    <name type="scientific">Falsarthrobacter nasiphocae</name>
    <dbReference type="NCBI Taxonomy" id="189863"/>
    <lineage>
        <taxon>Bacteria</taxon>
        <taxon>Bacillati</taxon>
        <taxon>Actinomycetota</taxon>
        <taxon>Actinomycetes</taxon>
        <taxon>Micrococcales</taxon>
        <taxon>Micrococcaceae</taxon>
        <taxon>Falsarthrobacter</taxon>
    </lineage>
</organism>
<keyword evidence="1" id="KW-1133">Transmembrane helix</keyword>
<keyword evidence="3" id="KW-1185">Reference proteome</keyword>
<dbReference type="EMBL" id="JAVDUI010000001">
    <property type="protein sequence ID" value="MDR6891294.1"/>
    <property type="molecule type" value="Genomic_DNA"/>
</dbReference>
<sequence length="86" mass="9328">MKDAQEDPVEKAGSVSFLVSSVLALIVIGTVTDFPIYIRFPLAAVIGIPFGFAGMAVARRVRRKYRVRRRGLPVEQGLEDGPGRAA</sequence>
<protein>
    <submittedName>
        <fullName evidence="2">Uncharacterized protein</fullName>
    </submittedName>
</protein>
<gene>
    <name evidence="2" type="ORF">J2S35_000234</name>
</gene>